<gene>
    <name evidence="1" type="ORF">IQ276_14205</name>
</gene>
<accession>A0A8J7CYV8</accession>
<dbReference type="Proteomes" id="UP000622533">
    <property type="component" value="Unassembled WGS sequence"/>
</dbReference>
<keyword evidence="2" id="KW-1185">Reference proteome</keyword>
<protein>
    <submittedName>
        <fullName evidence="1">Uncharacterized protein</fullName>
    </submittedName>
</protein>
<evidence type="ECO:0000313" key="1">
    <source>
        <dbReference type="EMBL" id="MBE9023538.1"/>
    </source>
</evidence>
<dbReference type="RefSeq" id="WP_193917245.1">
    <property type="nucleotide sequence ID" value="NZ_JADEXS020000001.1"/>
</dbReference>
<name>A0A8J7CYV8_DESMC</name>
<comment type="caution">
    <text evidence="1">The sequence shown here is derived from an EMBL/GenBank/DDBJ whole genome shotgun (WGS) entry which is preliminary data.</text>
</comment>
<dbReference type="EMBL" id="JADEXS010000169">
    <property type="protein sequence ID" value="MBE9023538.1"/>
    <property type="molecule type" value="Genomic_DNA"/>
</dbReference>
<dbReference type="AlphaFoldDB" id="A0A8J7CYV8"/>
<sequence>MFTRSELEIKTVPELQDLCRRYGIRPTGSAAYKASYITSLLSFPLIAVNQMEEGRGLKSPTLASIQVFGSAIDEMNSPTAEQIALIRISLEGKRMRYPDRYKQEELLAWHMAKMKLEQVIALLGR</sequence>
<proteinExistence type="predicted"/>
<evidence type="ECO:0000313" key="2">
    <source>
        <dbReference type="Proteomes" id="UP000622533"/>
    </source>
</evidence>
<organism evidence="1 2">
    <name type="scientific">Desmonostoc muscorum LEGE 12446</name>
    <dbReference type="NCBI Taxonomy" id="1828758"/>
    <lineage>
        <taxon>Bacteria</taxon>
        <taxon>Bacillati</taxon>
        <taxon>Cyanobacteriota</taxon>
        <taxon>Cyanophyceae</taxon>
        <taxon>Nostocales</taxon>
        <taxon>Nostocaceae</taxon>
        <taxon>Desmonostoc</taxon>
    </lineage>
</organism>
<reference evidence="1" key="1">
    <citation type="submission" date="2020-10" db="EMBL/GenBank/DDBJ databases">
        <authorList>
            <person name="Castelo-Branco R."/>
            <person name="Eusebio N."/>
            <person name="Adriana R."/>
            <person name="Vieira A."/>
            <person name="Brugerolle De Fraissinette N."/>
            <person name="Rezende De Castro R."/>
            <person name="Schneider M.P."/>
            <person name="Vasconcelos V."/>
            <person name="Leao P.N."/>
        </authorList>
    </citation>
    <scope>NUCLEOTIDE SEQUENCE</scope>
    <source>
        <strain evidence="1">LEGE 12446</strain>
    </source>
</reference>